<evidence type="ECO:0000259" key="2">
    <source>
        <dbReference type="Pfam" id="PF12969"/>
    </source>
</evidence>
<dbReference type="Proteomes" id="UP000651271">
    <property type="component" value="Unassembled WGS sequence"/>
</dbReference>
<dbReference type="Gene3D" id="3.10.620.30">
    <property type="match status" value="1"/>
</dbReference>
<dbReference type="Gene3D" id="2.60.120.1130">
    <property type="match status" value="1"/>
</dbReference>
<dbReference type="SUPFAM" id="SSF54001">
    <property type="entry name" value="Cysteine proteinases"/>
    <property type="match status" value="1"/>
</dbReference>
<evidence type="ECO:0000313" key="3">
    <source>
        <dbReference type="EMBL" id="MBD1430924.1"/>
    </source>
</evidence>
<sequence length="636" mass="73209">MRFTSILLIALTFALNSLFAQEFAVETIPNGLKSRATAILRNEHISFDMKADNNITETVTRAITILNKSGEDYSDLTLFYDKSKTIKDIKGFVYDEFGKQIGKFGQKDFKDYSATDGVSMYADSRVKHYSPSVTIYPYTIVYSYEIKHGQNLFIPYWYPNRSNDLAVEKSTYQFSCKPELNLRIKTENLQQEAVVTTNEKGKTYTWTASNLQARKEEPYSPIEHPSKMIVKIVPETFQYYKRTGKVTNWQDFGKWVHDELLKGKHDLPATTIEKAKQIANQFDHPRDKAKALYKYMQDKTRYVSVQIGIGGLEPFPASYVDRLGYGDCKALVNYMQCLLAAVDIPSLYCVVEAGNQKVSLDESFANAVDGNHIILCVPFENDTTWLECTSNKNPFGYLGDFTDDRLVLACTADGGKVFRTQRYLATESLQTRKNTFKVTKEGTLVGKIATQFSGSQFENHFYNMFNSLPDQNKQLKKYYDVNNIVFDKIEYKVNNEKEPILEENLEVNIRSYVVKNGNNYILTPNVFNVQRNIPESRNRTNPLYINRGYTDIDETEFVFEEKLKGFLVPVNESIECAMGKYELKIASDGQKVKYYRKLEIKDGTYPADQYQTYFDFISKVAANDRIRYTIHIAEEK</sequence>
<dbReference type="InterPro" id="IPR038765">
    <property type="entry name" value="Papain-like_cys_pep_sf"/>
</dbReference>
<dbReference type="Pfam" id="PF12969">
    <property type="entry name" value="DUF3857"/>
    <property type="match status" value="1"/>
</dbReference>
<keyword evidence="4" id="KW-1185">Reference proteome</keyword>
<dbReference type="EMBL" id="JACOIJ010000044">
    <property type="protein sequence ID" value="MBD1430924.1"/>
    <property type="molecule type" value="Genomic_DNA"/>
</dbReference>
<name>A0ABR7YI41_9SPHI</name>
<feature type="chain" id="PRO_5047091698" evidence="1">
    <location>
        <begin position="21"/>
        <end position="636"/>
    </location>
</feature>
<gene>
    <name evidence="3" type="ORF">H8B04_15410</name>
</gene>
<organism evidence="3 4">
    <name type="scientific">Sphingobacterium litopenaei</name>
    <dbReference type="NCBI Taxonomy" id="2763500"/>
    <lineage>
        <taxon>Bacteria</taxon>
        <taxon>Pseudomonadati</taxon>
        <taxon>Bacteroidota</taxon>
        <taxon>Sphingobacteriia</taxon>
        <taxon>Sphingobacteriales</taxon>
        <taxon>Sphingobacteriaceae</taxon>
        <taxon>Sphingobacterium</taxon>
    </lineage>
</organism>
<protein>
    <submittedName>
        <fullName evidence="3">DUF3857 domain-containing protein</fullName>
    </submittedName>
</protein>
<comment type="caution">
    <text evidence="3">The sequence shown here is derived from an EMBL/GenBank/DDBJ whole genome shotgun (WGS) entry which is preliminary data.</text>
</comment>
<feature type="signal peptide" evidence="1">
    <location>
        <begin position="1"/>
        <end position="20"/>
    </location>
</feature>
<accession>A0ABR7YI41</accession>
<feature type="domain" description="DUF3857" evidence="2">
    <location>
        <begin position="51"/>
        <end position="214"/>
    </location>
</feature>
<dbReference type="Gene3D" id="2.60.40.3140">
    <property type="match status" value="1"/>
</dbReference>
<evidence type="ECO:0000256" key="1">
    <source>
        <dbReference type="SAM" id="SignalP"/>
    </source>
</evidence>
<proteinExistence type="predicted"/>
<reference evidence="3 4" key="1">
    <citation type="submission" date="2020-08" db="EMBL/GenBank/DDBJ databases">
        <title>Sphingobacterium sp. DN04309 isolated from aquaculture water.</title>
        <authorList>
            <person name="Zhang M."/>
        </authorList>
    </citation>
    <scope>NUCLEOTIDE SEQUENCE [LARGE SCALE GENOMIC DNA]</scope>
    <source>
        <strain evidence="3 4">DN04309</strain>
    </source>
</reference>
<dbReference type="RefSeq" id="WP_190302917.1">
    <property type="nucleotide sequence ID" value="NZ_JACOIJ010000044.1"/>
</dbReference>
<dbReference type="InterPro" id="IPR024618">
    <property type="entry name" value="DUF3857"/>
</dbReference>
<keyword evidence="1" id="KW-0732">Signal</keyword>
<evidence type="ECO:0000313" key="4">
    <source>
        <dbReference type="Proteomes" id="UP000651271"/>
    </source>
</evidence>